<dbReference type="Pfam" id="PF00392">
    <property type="entry name" value="GntR"/>
    <property type="match status" value="1"/>
</dbReference>
<dbReference type="OrthoDB" id="594134at2"/>
<keyword evidence="4" id="KW-0238">DNA-binding</keyword>
<dbReference type="InterPro" id="IPR015421">
    <property type="entry name" value="PyrdxlP-dep_Trfase_major"/>
</dbReference>
<dbReference type="SUPFAM" id="SSF46785">
    <property type="entry name" value="Winged helix' DNA-binding domain"/>
    <property type="match status" value="1"/>
</dbReference>
<dbReference type="PANTHER" id="PTHR46577:SF2">
    <property type="entry name" value="TRANSCRIPTIONAL REGULATORY PROTEIN"/>
    <property type="match status" value="1"/>
</dbReference>
<evidence type="ECO:0000313" key="8">
    <source>
        <dbReference type="Proteomes" id="UP000309788"/>
    </source>
</evidence>
<name>A0A5R9KKN5_9BACT</name>
<dbReference type="GO" id="GO:0030170">
    <property type="term" value="F:pyridoxal phosphate binding"/>
    <property type="evidence" value="ECO:0007669"/>
    <property type="project" value="InterPro"/>
</dbReference>
<evidence type="ECO:0000256" key="4">
    <source>
        <dbReference type="ARBA" id="ARBA00023125"/>
    </source>
</evidence>
<dbReference type="InterPro" id="IPR036388">
    <property type="entry name" value="WH-like_DNA-bd_sf"/>
</dbReference>
<keyword evidence="5" id="KW-0804">Transcription</keyword>
<dbReference type="CDD" id="cd00609">
    <property type="entry name" value="AAT_like"/>
    <property type="match status" value="1"/>
</dbReference>
<dbReference type="Pfam" id="PF00155">
    <property type="entry name" value="Aminotran_1_2"/>
    <property type="match status" value="1"/>
</dbReference>
<protein>
    <submittedName>
        <fullName evidence="7">PLP-dependent aminotransferase family protein</fullName>
    </submittedName>
</protein>
<reference evidence="7 8" key="1">
    <citation type="submission" date="2019-05" db="EMBL/GenBank/DDBJ databases">
        <authorList>
            <person name="Qu J.-H."/>
        </authorList>
    </citation>
    <scope>NUCLEOTIDE SEQUENCE [LARGE SCALE GENOMIC DNA]</scope>
    <source>
        <strain evidence="7 8">Z12</strain>
    </source>
</reference>
<dbReference type="PROSITE" id="PS50949">
    <property type="entry name" value="HTH_GNTR"/>
    <property type="match status" value="1"/>
</dbReference>
<dbReference type="AlphaFoldDB" id="A0A5R9KKN5"/>
<evidence type="ECO:0000313" key="7">
    <source>
        <dbReference type="EMBL" id="TLU96755.1"/>
    </source>
</evidence>
<dbReference type="InterPro" id="IPR051446">
    <property type="entry name" value="HTH_trans_reg/aminotransferase"/>
</dbReference>
<evidence type="ECO:0000256" key="5">
    <source>
        <dbReference type="ARBA" id="ARBA00023163"/>
    </source>
</evidence>
<dbReference type="SUPFAM" id="SSF53383">
    <property type="entry name" value="PLP-dependent transferases"/>
    <property type="match status" value="1"/>
</dbReference>
<dbReference type="InterPro" id="IPR000524">
    <property type="entry name" value="Tscrpt_reg_HTH_GntR"/>
</dbReference>
<keyword evidence="3" id="KW-0805">Transcription regulation</keyword>
<dbReference type="SMART" id="SM00345">
    <property type="entry name" value="HTH_GNTR"/>
    <property type="match status" value="1"/>
</dbReference>
<dbReference type="GO" id="GO:0008483">
    <property type="term" value="F:transaminase activity"/>
    <property type="evidence" value="ECO:0007669"/>
    <property type="project" value="UniProtKB-KW"/>
</dbReference>
<dbReference type="Gene3D" id="3.40.640.10">
    <property type="entry name" value="Type I PLP-dependent aspartate aminotransferase-like (Major domain)"/>
    <property type="match status" value="1"/>
</dbReference>
<keyword evidence="8" id="KW-1185">Reference proteome</keyword>
<feature type="domain" description="HTH gntR-type" evidence="6">
    <location>
        <begin position="17"/>
        <end position="85"/>
    </location>
</feature>
<proteinExistence type="inferred from homology"/>
<dbReference type="InterPro" id="IPR004839">
    <property type="entry name" value="Aminotransferase_I/II_large"/>
</dbReference>
<gene>
    <name evidence="7" type="ORF">FEM55_06430</name>
</gene>
<accession>A0A5R9KKN5</accession>
<dbReference type="InterPro" id="IPR015424">
    <property type="entry name" value="PyrdxlP-dep_Trfase"/>
</dbReference>
<dbReference type="Gene3D" id="1.10.10.10">
    <property type="entry name" value="Winged helix-like DNA-binding domain superfamily/Winged helix DNA-binding domain"/>
    <property type="match status" value="1"/>
</dbReference>
<dbReference type="PANTHER" id="PTHR46577">
    <property type="entry name" value="HTH-TYPE TRANSCRIPTIONAL REGULATORY PROTEIN GABR"/>
    <property type="match status" value="1"/>
</dbReference>
<keyword evidence="7" id="KW-0808">Transferase</keyword>
<dbReference type="GO" id="GO:0003700">
    <property type="term" value="F:DNA-binding transcription factor activity"/>
    <property type="evidence" value="ECO:0007669"/>
    <property type="project" value="InterPro"/>
</dbReference>
<dbReference type="RefSeq" id="WP_138280449.1">
    <property type="nucleotide sequence ID" value="NZ_BMGE01000001.1"/>
</dbReference>
<dbReference type="Proteomes" id="UP000309788">
    <property type="component" value="Unassembled WGS sequence"/>
</dbReference>
<dbReference type="CDD" id="cd07377">
    <property type="entry name" value="WHTH_GntR"/>
    <property type="match status" value="1"/>
</dbReference>
<comment type="similarity">
    <text evidence="1">In the C-terminal section; belongs to the class-I pyridoxal-phosphate-dependent aminotransferase family.</text>
</comment>
<evidence type="ECO:0000256" key="2">
    <source>
        <dbReference type="ARBA" id="ARBA00022898"/>
    </source>
</evidence>
<keyword evidence="7" id="KW-0032">Aminotransferase</keyword>
<dbReference type="InterPro" id="IPR036390">
    <property type="entry name" value="WH_DNA-bd_sf"/>
</dbReference>
<dbReference type="GO" id="GO:0003677">
    <property type="term" value="F:DNA binding"/>
    <property type="evidence" value="ECO:0007669"/>
    <property type="project" value="UniProtKB-KW"/>
</dbReference>
<evidence type="ECO:0000259" key="6">
    <source>
        <dbReference type="PROSITE" id="PS50949"/>
    </source>
</evidence>
<evidence type="ECO:0000256" key="1">
    <source>
        <dbReference type="ARBA" id="ARBA00005384"/>
    </source>
</evidence>
<keyword evidence="2" id="KW-0663">Pyridoxal phosphate</keyword>
<sequence length="489" mass="54739">MVNLLTALLSVEKGGKLPVYLQIANQIAVLVRAGTLQPGYKLPSTRQLAVTLQVHRRIIVQAFEELLAQGWLESHVGNGTFVARHLPEIQIRKPIDERPETLNALKKAGFSFETASHLNKPVLKSGTRLHLDDGFPDARLAPLEALSRAYRSQLLNGNSYVRLGYGDTKGSYWLRQEFSAYLNETRGLKTKPENILITRGVIMGVFLISTGLLQPGDHVVADAAAWHGANMNFVQAGAKVLHVPVDESGMDVNALEDLCKKQPIRLVYITSHHHYPTTVALRADRRLTLMELSVKYGFIILEDDYDYDFHYLSKPLLPLAGSDPAGMVLYCGSFTKTISPAFRVGYLVGPEDVIDHLAAYRRIVDRQGDQMLENAMAELLHNGIIQRHLRKSVRVYRQRRDLFCELMKIHLQDYADFQVPDGGMAVWTRFDPAIDLVRLAEKALTRDLYIANGAANTLLEQPRNAVRLGFASSTPEELEESVGIIRNLL</sequence>
<comment type="caution">
    <text evidence="7">The sequence shown here is derived from an EMBL/GenBank/DDBJ whole genome shotgun (WGS) entry which is preliminary data.</text>
</comment>
<evidence type="ECO:0000256" key="3">
    <source>
        <dbReference type="ARBA" id="ARBA00023015"/>
    </source>
</evidence>
<dbReference type="EMBL" id="VCEI01000011">
    <property type="protein sequence ID" value="TLU96755.1"/>
    <property type="molecule type" value="Genomic_DNA"/>
</dbReference>
<organism evidence="7 8">
    <name type="scientific">Dyadobacter sediminis</name>
    <dbReference type="NCBI Taxonomy" id="1493691"/>
    <lineage>
        <taxon>Bacteria</taxon>
        <taxon>Pseudomonadati</taxon>
        <taxon>Bacteroidota</taxon>
        <taxon>Cytophagia</taxon>
        <taxon>Cytophagales</taxon>
        <taxon>Spirosomataceae</taxon>
        <taxon>Dyadobacter</taxon>
    </lineage>
</organism>